<feature type="domain" description="EVE" evidence="1">
    <location>
        <begin position="18"/>
        <end position="156"/>
    </location>
</feature>
<protein>
    <recommendedName>
        <fullName evidence="1">EVE domain-containing protein</fullName>
    </recommendedName>
</protein>
<dbReference type="InterPro" id="IPR047197">
    <property type="entry name" value="THYN1-like_EVE"/>
</dbReference>
<dbReference type="PANTHER" id="PTHR14087">
    <property type="entry name" value="THYMOCYTE NUCLEAR PROTEIN 1"/>
    <property type="match status" value="1"/>
</dbReference>
<dbReference type="CDD" id="cd21133">
    <property type="entry name" value="EVE"/>
    <property type="match status" value="1"/>
</dbReference>
<accession>A0ABQ6Y2N6</accession>
<sequence>MIMPALFFADTDEEAMRIWLFKTEPDTFSLNDLRAAPDGTSGWDGVRNYQARNRLRDEVSNGDRVLIYHSSCKVPAIVGEAEVVSNAYPDPTQFTAGHAGEPRWYQVDVRYHRHFPEPLSLATIRDHAEFADMELVTRPRLSIQQITDRQYQQILALCGIDEPRSASGAA</sequence>
<dbReference type="PANTHER" id="PTHR14087:SF7">
    <property type="entry name" value="THYMOCYTE NUCLEAR PROTEIN 1"/>
    <property type="match status" value="1"/>
</dbReference>
<dbReference type="InterPro" id="IPR015947">
    <property type="entry name" value="PUA-like_sf"/>
</dbReference>
<keyword evidence="3" id="KW-1185">Reference proteome</keyword>
<evidence type="ECO:0000313" key="2">
    <source>
        <dbReference type="EMBL" id="KAF0802452.1"/>
    </source>
</evidence>
<dbReference type="InterPro" id="IPR052181">
    <property type="entry name" value="5hmC_binding"/>
</dbReference>
<dbReference type="SUPFAM" id="SSF88697">
    <property type="entry name" value="PUA domain-like"/>
    <property type="match status" value="1"/>
</dbReference>
<gene>
    <name evidence="2" type="ORF">A6D6_04031</name>
</gene>
<proteinExistence type="predicted"/>
<dbReference type="InterPro" id="IPR002740">
    <property type="entry name" value="EVE_domain"/>
</dbReference>
<evidence type="ECO:0000259" key="1">
    <source>
        <dbReference type="Pfam" id="PF01878"/>
    </source>
</evidence>
<reference evidence="2 3" key="1">
    <citation type="submission" date="2012-09" db="EMBL/GenBank/DDBJ databases">
        <title>Genome Sequence of alkane-degrading Bacterium Alcanivorax sp. 6-D-6.</title>
        <authorList>
            <person name="Lai Q."/>
            <person name="Shao Z."/>
        </authorList>
    </citation>
    <scope>NUCLEOTIDE SEQUENCE [LARGE SCALE GENOMIC DNA]</scope>
    <source>
        <strain evidence="2 3">6-D-6</strain>
    </source>
</reference>
<comment type="caution">
    <text evidence="2">The sequence shown here is derived from an EMBL/GenBank/DDBJ whole genome shotgun (WGS) entry which is preliminary data.</text>
</comment>
<dbReference type="Gene3D" id="3.10.590.10">
    <property type="entry name" value="ph1033 like domains"/>
    <property type="match status" value="1"/>
</dbReference>
<name>A0ABQ6Y2N6_9GAMM</name>
<dbReference type="EMBL" id="AQPF01000068">
    <property type="protein sequence ID" value="KAF0802452.1"/>
    <property type="molecule type" value="Genomic_DNA"/>
</dbReference>
<dbReference type="RefSeq" id="WP_236564193.1">
    <property type="nucleotide sequence ID" value="NZ_AQPF01000068.1"/>
</dbReference>
<evidence type="ECO:0000313" key="3">
    <source>
        <dbReference type="Proteomes" id="UP000771797"/>
    </source>
</evidence>
<dbReference type="Pfam" id="PF01878">
    <property type="entry name" value="EVE"/>
    <property type="match status" value="1"/>
</dbReference>
<organism evidence="2 3">
    <name type="scientific">Alcanivorax xiamenensis</name>
    <dbReference type="NCBI Taxonomy" id="1177156"/>
    <lineage>
        <taxon>Bacteria</taxon>
        <taxon>Pseudomonadati</taxon>
        <taxon>Pseudomonadota</taxon>
        <taxon>Gammaproteobacteria</taxon>
        <taxon>Oceanospirillales</taxon>
        <taxon>Alcanivoracaceae</taxon>
        <taxon>Alcanivorax</taxon>
    </lineage>
</organism>
<dbReference type="Proteomes" id="UP000771797">
    <property type="component" value="Unassembled WGS sequence"/>
</dbReference>